<dbReference type="InterPro" id="IPR008979">
    <property type="entry name" value="Galactose-bd-like_sf"/>
</dbReference>
<protein>
    <recommendedName>
        <fullName evidence="2">F5/8 type C domain-containing protein</fullName>
    </recommendedName>
</protein>
<evidence type="ECO:0000313" key="4">
    <source>
        <dbReference type="Proteomes" id="UP000240987"/>
    </source>
</evidence>
<name>A0A2T3J9Q0_9GAMM</name>
<dbReference type="InterPro" id="IPR000421">
    <property type="entry name" value="FA58C"/>
</dbReference>
<evidence type="ECO:0000256" key="1">
    <source>
        <dbReference type="SAM" id="SignalP"/>
    </source>
</evidence>
<accession>A0A2T3J9Q0</accession>
<dbReference type="Proteomes" id="UP000240987">
    <property type="component" value="Unassembled WGS sequence"/>
</dbReference>
<comment type="caution">
    <text evidence="3">The sequence shown here is derived from an EMBL/GenBank/DDBJ whole genome shotgun (WGS) entry which is preliminary data.</text>
</comment>
<evidence type="ECO:0000313" key="3">
    <source>
        <dbReference type="EMBL" id="PSU45503.1"/>
    </source>
</evidence>
<feature type="chain" id="PRO_5015517326" description="F5/8 type C domain-containing protein" evidence="1">
    <location>
        <begin position="26"/>
        <end position="676"/>
    </location>
</feature>
<sequence length="676" mass="74766">MNNKKIVITAVAAAISLAISTHAIATTCDNAGSPNPDTGNKVDISQQIYATSSSNAWVYTDKYEYFPDMAAKAFDNIASSSPHWAENTYWRPQNQENEWLAQTFPQPKRISGYTVKPAHQNMAPEHWQFQASVNGTDWVTLDEQQGVEFTASRDKITFAITAEKIADYTYYRFYFPSNSKAIGVSEIELFEAEACEPTPPVTDISSVATYEFERPWYEQSRQGSHSWYIGLDYALTYNGQLKLYDQLEGAVVTGDQSVKILQMDSGLPDYPGISGGLDANGSNHSNTVSNILYGCLEEDDWNSYRFVQGCQINADKYAVSSYQFRSRNIEYQNQPLEQFANDIFNSNTPDIMAMAVANPTSIARKSYVHGVRVGDFIFDSLDILAISAQPGSYTDTNATIGGNYYNAIVVGTPTAGKNYSTVAEVDSEAGERFKPDVVTTTNNGTNSSSWAVPSVASFVSKMLSVAVHNPHLADINHPEAAKAIIMAGAHKQGLTKQADPSIEDSPLVPYVWNNIPSKPLDRVFGAGQFDQGNSYQIFDAGKQQAEAANQKETGWDTTEISGNGSEMSYHFTLAENTPEFSTILTWNRKLTVENVEYTSHMADLSLALYRIDAQGEQLVATSDDTANNVEHIFINSGLEAGNYQLRVTLKDDVGLEMIRYGLAWQSRDNWKADSIW</sequence>
<keyword evidence="4" id="KW-1185">Reference proteome</keyword>
<dbReference type="RefSeq" id="WP_107244769.1">
    <property type="nucleotide sequence ID" value="NZ_PYMJ01000030.1"/>
</dbReference>
<dbReference type="PROSITE" id="PS50022">
    <property type="entry name" value="FA58C_3"/>
    <property type="match status" value="1"/>
</dbReference>
<proteinExistence type="predicted"/>
<dbReference type="Gene3D" id="2.60.120.260">
    <property type="entry name" value="Galactose-binding domain-like"/>
    <property type="match status" value="1"/>
</dbReference>
<dbReference type="OrthoDB" id="6424679at2"/>
<feature type="signal peptide" evidence="1">
    <location>
        <begin position="1"/>
        <end position="25"/>
    </location>
</feature>
<reference evidence="3 4" key="1">
    <citation type="submission" date="2018-01" db="EMBL/GenBank/DDBJ databases">
        <title>Whole genome sequencing of Histamine producing bacteria.</title>
        <authorList>
            <person name="Butler K."/>
        </authorList>
    </citation>
    <scope>NUCLEOTIDE SEQUENCE [LARGE SCALE GENOMIC DNA]</scope>
    <source>
        <strain evidence="3 4">JCM 12947</strain>
    </source>
</reference>
<organism evidence="3 4">
    <name type="scientific">Photobacterium frigidiphilum</name>
    <dbReference type="NCBI Taxonomy" id="264736"/>
    <lineage>
        <taxon>Bacteria</taxon>
        <taxon>Pseudomonadati</taxon>
        <taxon>Pseudomonadota</taxon>
        <taxon>Gammaproteobacteria</taxon>
        <taxon>Vibrionales</taxon>
        <taxon>Vibrionaceae</taxon>
        <taxon>Photobacterium</taxon>
    </lineage>
</organism>
<gene>
    <name evidence="3" type="ORF">C9J12_22640</name>
</gene>
<feature type="domain" description="F5/8 type C" evidence="2">
    <location>
        <begin position="33"/>
        <end position="192"/>
    </location>
</feature>
<evidence type="ECO:0000259" key="2">
    <source>
        <dbReference type="PROSITE" id="PS50022"/>
    </source>
</evidence>
<dbReference type="EMBL" id="PYMJ01000030">
    <property type="protein sequence ID" value="PSU45503.1"/>
    <property type="molecule type" value="Genomic_DNA"/>
</dbReference>
<dbReference type="SUPFAM" id="SSF49785">
    <property type="entry name" value="Galactose-binding domain-like"/>
    <property type="match status" value="1"/>
</dbReference>
<dbReference type="Pfam" id="PF00754">
    <property type="entry name" value="F5_F8_type_C"/>
    <property type="match status" value="1"/>
</dbReference>
<dbReference type="AlphaFoldDB" id="A0A2T3J9Q0"/>
<keyword evidence="1" id="KW-0732">Signal</keyword>